<accession>A0A108U984</accession>
<dbReference type="RefSeq" id="WP_153019031.1">
    <property type="nucleotide sequence ID" value="NZ_JAJA02000001.1"/>
</dbReference>
<evidence type="ECO:0000313" key="1">
    <source>
        <dbReference type="EMBL" id="KWS04879.1"/>
    </source>
</evidence>
<name>A0A108U984_9GAMM</name>
<reference evidence="1 2" key="1">
    <citation type="journal article" date="2014" name="Genome Announc.">
        <title>Draft Genome Sequence of Lysobacter capsici AZ78, a Bacterium Antagonistic to Plant-Pathogenic Oomycetes.</title>
        <authorList>
            <person name="Puopolo G."/>
            <person name="Sonego P."/>
            <person name="Engelen K."/>
            <person name="Pertot I."/>
        </authorList>
    </citation>
    <scope>NUCLEOTIDE SEQUENCE [LARGE SCALE GENOMIC DNA]</scope>
    <source>
        <strain evidence="1 2">AZ78</strain>
    </source>
</reference>
<dbReference type="SUPFAM" id="SSF50494">
    <property type="entry name" value="Trypsin-like serine proteases"/>
    <property type="match status" value="1"/>
</dbReference>
<keyword evidence="2" id="KW-1185">Reference proteome</keyword>
<dbReference type="EMBL" id="JAJA02000001">
    <property type="protein sequence ID" value="KWS04879.1"/>
    <property type="molecule type" value="Genomic_DNA"/>
</dbReference>
<dbReference type="InterPro" id="IPR009003">
    <property type="entry name" value="Peptidase_S1_PA"/>
</dbReference>
<dbReference type="OrthoDB" id="5619888at2"/>
<gene>
    <name evidence="1" type="ORF">AZ78_2429</name>
</gene>
<keyword evidence="1" id="KW-0378">Hydrolase</keyword>
<dbReference type="Proteomes" id="UP000023435">
    <property type="component" value="Unassembled WGS sequence"/>
</dbReference>
<dbReference type="PANTHER" id="PTHR36234:SF5">
    <property type="entry name" value="LYSYL ENDOPEPTIDASE"/>
    <property type="match status" value="1"/>
</dbReference>
<dbReference type="Gene3D" id="2.40.10.10">
    <property type="entry name" value="Trypsin-like serine proteases"/>
    <property type="match status" value="2"/>
</dbReference>
<evidence type="ECO:0000313" key="2">
    <source>
        <dbReference type="Proteomes" id="UP000023435"/>
    </source>
</evidence>
<dbReference type="InterPro" id="IPR043504">
    <property type="entry name" value="Peptidase_S1_PA_chymotrypsin"/>
</dbReference>
<proteinExistence type="predicted"/>
<comment type="caution">
    <text evidence="1">The sequence shown here is derived from an EMBL/GenBank/DDBJ whole genome shotgun (WGS) entry which is preliminary data.</text>
</comment>
<dbReference type="EC" id="3.4.21.50" evidence="1"/>
<organism evidence="1 2">
    <name type="scientific">Lysobacter capsici AZ78</name>
    <dbReference type="NCBI Taxonomy" id="1444315"/>
    <lineage>
        <taxon>Bacteria</taxon>
        <taxon>Pseudomonadati</taxon>
        <taxon>Pseudomonadota</taxon>
        <taxon>Gammaproteobacteria</taxon>
        <taxon>Lysobacterales</taxon>
        <taxon>Lysobacteraceae</taxon>
        <taxon>Lysobacter</taxon>
    </lineage>
</organism>
<protein>
    <submittedName>
        <fullName evidence="1">Lysyl endopeptidase</fullName>
        <ecNumber evidence="1">3.4.21.50</ecNumber>
    </submittedName>
</protein>
<sequence length="770" mass="82336">MRTTWLKDVPDGRRWLRRLAIATVLACLPLQAAVARMSETPRSFSLQDKSLSAVQRKTLTAVDSQRLLAEDRARGKVAQGPQPIRFAVDAGVAFDLNNAGSWQKVSDGRLWRLRIQSPGAVSHNLGITRFDMPEGAKLWIYDPAGKQVEGPYLSYNRSHQGRLWTPIIQGDEIVVELFVPTGAAQPALTIGQVNQGYRDFADNNLDKSGACNNDVVCPVGAPWANEIRSVARYSISGTSLCSGQLVNNTSFDFTPYFLSANHCGVSAANDDTLVFYWNFQSPTCGALGGGSLADNQSGAIFRAAYAPSDFLLVELEEEPAPSSNVFYSGWDASGAAPASTVGIHHPSGDEKAISFNTNAVTSTAYLSNTVNAAANHWRVDAWEDGTTEGGSSGSCLWSASTKRCVGQLHGGYASCSAPTTSDWYGKLSVSWNGGGTAATRLKDWLDPTNTGIIGVDGDPHVTTLDGTRYDFQGAGEYTILRDPSGVEIQARQTPIATSFTPGADPYSGLATCVSLNSAVATRVGKYRVTYQPNLNGVPDPKGLELRIDGRLTTLGSGGINLGNGGSINPTAAPGGIKITYPDKYHLQVTPGWWSSQSKWYLNIGVTPKLADGANGAQPGSNLVGGIGAPLASKSWLPPLPDGSALGLRPAALHDRYIDLYKKFGDAWRVSHSSTLFDYAPGTSTETFTNKDWPMESPPCNLPGAEPVKPLPLEVAVQECRIVKDERTRQNCVFDVMITGERGFAQTYARTQDANAKEAAKAAQREGGSAK</sequence>
<dbReference type="PANTHER" id="PTHR36234">
    <property type="entry name" value="LYSYL ENDOPEPTIDASE"/>
    <property type="match status" value="1"/>
</dbReference>
<dbReference type="AlphaFoldDB" id="A0A108U984"/>
<dbReference type="GO" id="GO:0016787">
    <property type="term" value="F:hydrolase activity"/>
    <property type="evidence" value="ECO:0007669"/>
    <property type="project" value="UniProtKB-KW"/>
</dbReference>